<sequence>MEDAVRGVSQPPLLSATRGIASFSRVTYFPKERYTSHARLLSPFFSIRIWCVEHDRAPILKGAAVGGVRVSLHLLNLEYQVRVSLHLLILEYQVCIF</sequence>
<dbReference type="Proteomes" id="UP000652761">
    <property type="component" value="Unassembled WGS sequence"/>
</dbReference>
<keyword evidence="2" id="KW-1185">Reference proteome</keyword>
<gene>
    <name evidence="1" type="ORF">Taro_054026</name>
</gene>
<protein>
    <submittedName>
        <fullName evidence="1">Uncharacterized protein</fullName>
    </submittedName>
</protein>
<comment type="caution">
    <text evidence="1">The sequence shown here is derived from an EMBL/GenBank/DDBJ whole genome shotgun (WGS) entry which is preliminary data.</text>
</comment>
<accession>A0A843XNU1</accession>
<name>A0A843XNU1_COLES</name>
<evidence type="ECO:0000313" key="1">
    <source>
        <dbReference type="EMBL" id="MQM20996.1"/>
    </source>
</evidence>
<reference evidence="1" key="1">
    <citation type="submission" date="2017-07" db="EMBL/GenBank/DDBJ databases">
        <title>Taro Niue Genome Assembly and Annotation.</title>
        <authorList>
            <person name="Atibalentja N."/>
            <person name="Keating K."/>
            <person name="Fields C.J."/>
        </authorList>
    </citation>
    <scope>NUCLEOTIDE SEQUENCE</scope>
    <source>
        <strain evidence="1">Niue_2</strain>
        <tissue evidence="1">Leaf</tissue>
    </source>
</reference>
<proteinExistence type="predicted"/>
<dbReference type="EMBL" id="NMUH01010472">
    <property type="protein sequence ID" value="MQM20996.1"/>
    <property type="molecule type" value="Genomic_DNA"/>
</dbReference>
<evidence type="ECO:0000313" key="2">
    <source>
        <dbReference type="Proteomes" id="UP000652761"/>
    </source>
</evidence>
<organism evidence="1 2">
    <name type="scientific">Colocasia esculenta</name>
    <name type="common">Wild taro</name>
    <name type="synonym">Arum esculentum</name>
    <dbReference type="NCBI Taxonomy" id="4460"/>
    <lineage>
        <taxon>Eukaryota</taxon>
        <taxon>Viridiplantae</taxon>
        <taxon>Streptophyta</taxon>
        <taxon>Embryophyta</taxon>
        <taxon>Tracheophyta</taxon>
        <taxon>Spermatophyta</taxon>
        <taxon>Magnoliopsida</taxon>
        <taxon>Liliopsida</taxon>
        <taxon>Araceae</taxon>
        <taxon>Aroideae</taxon>
        <taxon>Colocasieae</taxon>
        <taxon>Colocasia</taxon>
    </lineage>
</organism>
<dbReference type="AlphaFoldDB" id="A0A843XNU1"/>